<evidence type="ECO:0000256" key="3">
    <source>
        <dbReference type="ARBA" id="ARBA00012916"/>
    </source>
</evidence>
<keyword evidence="8" id="KW-0677">Repeat</keyword>
<evidence type="ECO:0000256" key="2">
    <source>
        <dbReference type="ARBA" id="ARBA00004496"/>
    </source>
</evidence>
<protein>
    <recommendedName>
        <fullName evidence="4 10">Glutamine--fructose-6-phosphate aminotransferase [isomerizing]</fullName>
        <ecNumber evidence="3 10">2.6.1.16</ecNumber>
    </recommendedName>
    <alternativeName>
        <fullName evidence="10">D-fructose-6-phosphate amidotransferase</fullName>
    </alternativeName>
    <alternativeName>
        <fullName evidence="10">GFAT</fullName>
    </alternativeName>
    <alternativeName>
        <fullName evidence="10">Glucosamine-6-phosphate synthase</fullName>
    </alternativeName>
    <alternativeName>
        <fullName evidence="10">Hexosephosphate aminotransferase</fullName>
    </alternativeName>
    <alternativeName>
        <fullName evidence="10">L-glutamine--D-fructose-6-phosphate amidotransferase</fullName>
    </alternativeName>
</protein>
<keyword evidence="5 10" id="KW-0963">Cytoplasm</keyword>
<dbReference type="AlphaFoldDB" id="A0A9D2SAQ0"/>
<feature type="active site" description="For Fru-6P isomerization activity" evidence="10">
    <location>
        <position position="600"/>
    </location>
</feature>
<dbReference type="GO" id="GO:0005829">
    <property type="term" value="C:cytosol"/>
    <property type="evidence" value="ECO:0007669"/>
    <property type="project" value="TreeGrafter"/>
</dbReference>
<dbReference type="CDD" id="cd00714">
    <property type="entry name" value="GFAT"/>
    <property type="match status" value="1"/>
</dbReference>
<evidence type="ECO:0000256" key="1">
    <source>
        <dbReference type="ARBA" id="ARBA00001031"/>
    </source>
</evidence>
<dbReference type="SUPFAM" id="SSF56235">
    <property type="entry name" value="N-terminal nucleophile aminohydrolases (Ntn hydrolases)"/>
    <property type="match status" value="1"/>
</dbReference>
<organism evidence="13 14">
    <name type="scientific">Candidatus Eubacterium faecale</name>
    <dbReference type="NCBI Taxonomy" id="2838568"/>
    <lineage>
        <taxon>Bacteria</taxon>
        <taxon>Bacillati</taxon>
        <taxon>Bacillota</taxon>
        <taxon>Clostridia</taxon>
        <taxon>Eubacteriales</taxon>
        <taxon>Eubacteriaceae</taxon>
        <taxon>Eubacterium</taxon>
    </lineage>
</organism>
<dbReference type="GO" id="GO:0006487">
    <property type="term" value="P:protein N-linked glycosylation"/>
    <property type="evidence" value="ECO:0007669"/>
    <property type="project" value="TreeGrafter"/>
</dbReference>
<dbReference type="GO" id="GO:0097367">
    <property type="term" value="F:carbohydrate derivative binding"/>
    <property type="evidence" value="ECO:0007669"/>
    <property type="project" value="InterPro"/>
</dbReference>
<evidence type="ECO:0000256" key="10">
    <source>
        <dbReference type="HAMAP-Rule" id="MF_00164"/>
    </source>
</evidence>
<evidence type="ECO:0000313" key="13">
    <source>
        <dbReference type="EMBL" id="HJB75735.1"/>
    </source>
</evidence>
<gene>
    <name evidence="10 13" type="primary">glmS</name>
    <name evidence="13" type="ORF">IAA37_08730</name>
</gene>
<comment type="catalytic activity">
    <reaction evidence="1 10">
        <text>D-fructose 6-phosphate + L-glutamine = D-glucosamine 6-phosphate + L-glutamate</text>
        <dbReference type="Rhea" id="RHEA:13237"/>
        <dbReference type="ChEBI" id="CHEBI:29985"/>
        <dbReference type="ChEBI" id="CHEBI:58359"/>
        <dbReference type="ChEBI" id="CHEBI:58725"/>
        <dbReference type="ChEBI" id="CHEBI:61527"/>
        <dbReference type="EC" id="2.6.1.16"/>
    </reaction>
</comment>
<dbReference type="GO" id="GO:0005975">
    <property type="term" value="P:carbohydrate metabolic process"/>
    <property type="evidence" value="ECO:0007669"/>
    <property type="project" value="UniProtKB-UniRule"/>
</dbReference>
<dbReference type="FunFam" id="3.60.20.10:FF:000006">
    <property type="entry name" value="Glutamine--fructose-6-phosphate aminotransferase [isomerizing]"/>
    <property type="match status" value="1"/>
</dbReference>
<dbReference type="InterPro" id="IPR005855">
    <property type="entry name" value="GFAT"/>
</dbReference>
<evidence type="ECO:0000256" key="4">
    <source>
        <dbReference type="ARBA" id="ARBA00016090"/>
    </source>
</evidence>
<feature type="initiator methionine" description="Removed" evidence="10">
    <location>
        <position position="1"/>
    </location>
</feature>
<comment type="subcellular location">
    <subcellularLocation>
        <location evidence="2 10">Cytoplasm</location>
    </subcellularLocation>
</comment>
<dbReference type="InterPro" id="IPR001347">
    <property type="entry name" value="SIS_dom"/>
</dbReference>
<evidence type="ECO:0000256" key="6">
    <source>
        <dbReference type="ARBA" id="ARBA00022576"/>
    </source>
</evidence>
<reference evidence="13" key="1">
    <citation type="journal article" date="2021" name="PeerJ">
        <title>Extensive microbial diversity within the chicken gut microbiome revealed by metagenomics and culture.</title>
        <authorList>
            <person name="Gilroy R."/>
            <person name="Ravi A."/>
            <person name="Getino M."/>
            <person name="Pursley I."/>
            <person name="Horton D.L."/>
            <person name="Alikhan N.F."/>
            <person name="Baker D."/>
            <person name="Gharbi K."/>
            <person name="Hall N."/>
            <person name="Watson M."/>
            <person name="Adriaenssens E.M."/>
            <person name="Foster-Nyarko E."/>
            <person name="Jarju S."/>
            <person name="Secka A."/>
            <person name="Antonio M."/>
            <person name="Oren A."/>
            <person name="Chaudhuri R.R."/>
            <person name="La Ragione R."/>
            <person name="Hildebrand F."/>
            <person name="Pallen M.J."/>
        </authorList>
    </citation>
    <scope>NUCLEOTIDE SEQUENCE</scope>
    <source>
        <strain evidence="13">CHK188-16595</strain>
    </source>
</reference>
<accession>A0A9D2SAQ0</accession>
<feature type="domain" description="SIS" evidence="12">
    <location>
        <begin position="454"/>
        <end position="595"/>
    </location>
</feature>
<feature type="domain" description="Glutamine amidotransferase type-2" evidence="11">
    <location>
        <begin position="2"/>
        <end position="215"/>
    </location>
</feature>
<dbReference type="NCBIfam" id="TIGR01135">
    <property type="entry name" value="glmS"/>
    <property type="match status" value="1"/>
</dbReference>
<dbReference type="CDD" id="cd05009">
    <property type="entry name" value="SIS_GlmS_GlmD_2"/>
    <property type="match status" value="1"/>
</dbReference>
<dbReference type="PANTHER" id="PTHR10937:SF0">
    <property type="entry name" value="GLUTAMINE--FRUCTOSE-6-PHOSPHATE TRANSAMINASE (ISOMERIZING)"/>
    <property type="match status" value="1"/>
</dbReference>
<evidence type="ECO:0000259" key="11">
    <source>
        <dbReference type="PROSITE" id="PS51278"/>
    </source>
</evidence>
<dbReference type="Pfam" id="PF01380">
    <property type="entry name" value="SIS"/>
    <property type="match status" value="2"/>
</dbReference>
<comment type="caution">
    <text evidence="13">The sequence shown here is derived from an EMBL/GenBank/DDBJ whole genome shotgun (WGS) entry which is preliminary data.</text>
</comment>
<dbReference type="Gene3D" id="3.40.50.10490">
    <property type="entry name" value="Glucose-6-phosphate isomerase like protein, domain 1"/>
    <property type="match status" value="2"/>
</dbReference>
<dbReference type="InterPro" id="IPR046348">
    <property type="entry name" value="SIS_dom_sf"/>
</dbReference>
<dbReference type="PROSITE" id="PS51278">
    <property type="entry name" value="GATASE_TYPE_2"/>
    <property type="match status" value="1"/>
</dbReference>
<proteinExistence type="inferred from homology"/>
<dbReference type="FunFam" id="3.40.50.10490:FF:000001">
    <property type="entry name" value="Glutamine--fructose-6-phosphate aminotransferase [isomerizing]"/>
    <property type="match status" value="1"/>
</dbReference>
<dbReference type="CDD" id="cd05008">
    <property type="entry name" value="SIS_GlmS_GlmD_1"/>
    <property type="match status" value="1"/>
</dbReference>
<dbReference type="InterPro" id="IPR017932">
    <property type="entry name" value="GATase_2_dom"/>
</dbReference>
<keyword evidence="7 10" id="KW-0808">Transferase</keyword>
<dbReference type="SUPFAM" id="SSF53697">
    <property type="entry name" value="SIS domain"/>
    <property type="match status" value="1"/>
</dbReference>
<feature type="domain" description="SIS" evidence="12">
    <location>
        <begin position="282"/>
        <end position="421"/>
    </location>
</feature>
<evidence type="ECO:0000313" key="14">
    <source>
        <dbReference type="Proteomes" id="UP000823877"/>
    </source>
</evidence>
<dbReference type="Gene3D" id="3.60.20.10">
    <property type="entry name" value="Glutamine Phosphoribosylpyrophosphate, subunit 1, domain 1"/>
    <property type="match status" value="1"/>
</dbReference>
<dbReference type="Proteomes" id="UP000823877">
    <property type="component" value="Unassembled WGS sequence"/>
</dbReference>
<dbReference type="EMBL" id="DWXN01000013">
    <property type="protein sequence ID" value="HJB75735.1"/>
    <property type="molecule type" value="Genomic_DNA"/>
</dbReference>
<dbReference type="HAMAP" id="MF_00164">
    <property type="entry name" value="GlmS"/>
    <property type="match status" value="1"/>
</dbReference>
<feature type="active site" description="Nucleophile; for GATase activity" evidence="10">
    <location>
        <position position="2"/>
    </location>
</feature>
<comment type="subunit">
    <text evidence="10">Homodimer.</text>
</comment>
<dbReference type="InterPro" id="IPR035466">
    <property type="entry name" value="GlmS/AgaS_SIS"/>
</dbReference>
<keyword evidence="9" id="KW-0315">Glutamine amidotransferase</keyword>
<dbReference type="InterPro" id="IPR029055">
    <property type="entry name" value="Ntn_hydrolases_N"/>
</dbReference>
<sequence>MCGIIGYVGRSDATGILIKGLKGLEYRGYDSGGIGVLNGGDLRVVKAAGEIRNLEEKLRGYEIRGSLGIGHTRWATHGAANETNAHPQVSAHFAVVHNGIIENYREIRESLILNGASFESDTDTEVIPKLLELNYNGDAEEAIRKTLPLLKGSYALGILCTDDANTLYCAKNGSPLIIGVGDGENYISSDINPLLGKTNRAVYLEDGETARITAEEIRVFGKNFEPVKKEIKSVELPDSSADKGGFEHFMLKEIYEQPDAVRATLGSVTNGESIDFKGFPFTDEEIRALSRIYIVGCGSAYHVGLMAKYAFEKIAGIPCFAEYAGEFRYENPVLGADCMVVIISQSGETADSLAALKQAREQGARTISIVNVAESSIAKMSEYSLLTKAGPEIAVATTKAFSCQAAMLNMLCLSIALRRGACSSVFAEIALNMSLLLPKKMERILNDTEKIKKLAKQIKDTDKCFFLGRNADYAAALEGALKLKEISYIDCVGCPASELKHGTISLIENGTVCFGIISNSRLLPKTVSNLQEVISRGADVTVFAPESLAQSLGRFNTVITYPDSIPFLTPSLEIVPLQLLAYYTAKEKGLPIDKPRNLAKSVTVE</sequence>
<dbReference type="InterPro" id="IPR047084">
    <property type="entry name" value="GFAT_N"/>
</dbReference>
<evidence type="ECO:0000256" key="9">
    <source>
        <dbReference type="ARBA" id="ARBA00022962"/>
    </source>
</evidence>
<dbReference type="NCBIfam" id="NF001484">
    <property type="entry name" value="PRK00331.1"/>
    <property type="match status" value="1"/>
</dbReference>
<evidence type="ECO:0000256" key="7">
    <source>
        <dbReference type="ARBA" id="ARBA00022679"/>
    </source>
</evidence>
<evidence type="ECO:0000256" key="8">
    <source>
        <dbReference type="ARBA" id="ARBA00022737"/>
    </source>
</evidence>
<dbReference type="PANTHER" id="PTHR10937">
    <property type="entry name" value="GLUCOSAMINE--FRUCTOSE-6-PHOSPHATE AMINOTRANSFERASE, ISOMERIZING"/>
    <property type="match status" value="1"/>
</dbReference>
<dbReference type="GO" id="GO:0004360">
    <property type="term" value="F:glutamine-fructose-6-phosphate transaminase (isomerizing) activity"/>
    <property type="evidence" value="ECO:0007669"/>
    <property type="project" value="UniProtKB-UniRule"/>
</dbReference>
<dbReference type="GO" id="GO:0006002">
    <property type="term" value="P:fructose 6-phosphate metabolic process"/>
    <property type="evidence" value="ECO:0007669"/>
    <property type="project" value="TreeGrafter"/>
</dbReference>
<keyword evidence="6 10" id="KW-0032">Aminotransferase</keyword>
<dbReference type="PROSITE" id="PS51464">
    <property type="entry name" value="SIS"/>
    <property type="match status" value="2"/>
</dbReference>
<dbReference type="GO" id="GO:0006047">
    <property type="term" value="P:UDP-N-acetylglucosamine metabolic process"/>
    <property type="evidence" value="ECO:0007669"/>
    <property type="project" value="TreeGrafter"/>
</dbReference>
<dbReference type="EC" id="2.6.1.16" evidence="3 10"/>
<evidence type="ECO:0000256" key="5">
    <source>
        <dbReference type="ARBA" id="ARBA00022490"/>
    </source>
</evidence>
<dbReference type="Pfam" id="PF13522">
    <property type="entry name" value="GATase_6"/>
    <property type="match status" value="1"/>
</dbReference>
<comment type="function">
    <text evidence="10">Catalyzes the first step in hexosamine metabolism, converting fructose-6P into glucosamine-6P using glutamine as a nitrogen source.</text>
</comment>
<evidence type="ECO:0000259" key="12">
    <source>
        <dbReference type="PROSITE" id="PS51464"/>
    </source>
</evidence>
<name>A0A9D2SAQ0_9FIRM</name>
<dbReference type="InterPro" id="IPR035490">
    <property type="entry name" value="GlmS/FrlB_SIS"/>
</dbReference>
<reference evidence="13" key="2">
    <citation type="submission" date="2021-04" db="EMBL/GenBank/DDBJ databases">
        <authorList>
            <person name="Gilroy R."/>
        </authorList>
    </citation>
    <scope>NUCLEOTIDE SEQUENCE</scope>
    <source>
        <strain evidence="13">CHK188-16595</strain>
    </source>
</reference>